<keyword evidence="4 6" id="KW-0464">Manganese</keyword>
<feature type="domain" description="Amidohydrolase-related" evidence="7">
    <location>
        <begin position="56"/>
        <end position="343"/>
    </location>
</feature>
<organism evidence="9 10">
    <name type="scientific">Acetomicrobium hydrogeniformans</name>
    <dbReference type="NCBI Taxonomy" id="649746"/>
    <lineage>
        <taxon>Bacteria</taxon>
        <taxon>Thermotogati</taxon>
        <taxon>Synergistota</taxon>
        <taxon>Synergistia</taxon>
        <taxon>Synergistales</taxon>
        <taxon>Acetomicrobiaceae</taxon>
        <taxon>Acetomicrobium</taxon>
    </lineage>
</organism>
<dbReference type="InterPro" id="IPR032466">
    <property type="entry name" value="Metal_Hydrolase"/>
</dbReference>
<dbReference type="PANTHER" id="PTHR11113">
    <property type="entry name" value="N-ACETYLGLUCOSAMINE-6-PHOSPHATE DEACETYLASE"/>
    <property type="match status" value="1"/>
</dbReference>
<accession>A0A7V7BXR5</accession>
<evidence type="ECO:0000256" key="2">
    <source>
        <dbReference type="ARBA" id="ARBA00012782"/>
    </source>
</evidence>
<protein>
    <recommendedName>
        <fullName evidence="2 6">Adenine deaminase</fullName>
        <shortName evidence="6">Adenase</shortName>
        <shortName evidence="6">Adenine aminase</shortName>
        <ecNumber evidence="2 6">3.5.4.2</ecNumber>
    </recommendedName>
</protein>
<evidence type="ECO:0000259" key="8">
    <source>
        <dbReference type="Pfam" id="PF13382"/>
    </source>
</evidence>
<dbReference type="PANTHER" id="PTHR11113:SF2">
    <property type="entry name" value="ADENINE DEAMINASE"/>
    <property type="match status" value="1"/>
</dbReference>
<comment type="catalytic activity">
    <reaction evidence="5 6">
        <text>adenine + H2O + H(+) = hypoxanthine + NH4(+)</text>
        <dbReference type="Rhea" id="RHEA:23688"/>
        <dbReference type="ChEBI" id="CHEBI:15377"/>
        <dbReference type="ChEBI" id="CHEBI:15378"/>
        <dbReference type="ChEBI" id="CHEBI:16708"/>
        <dbReference type="ChEBI" id="CHEBI:17368"/>
        <dbReference type="ChEBI" id="CHEBI:28938"/>
        <dbReference type="EC" id="3.5.4.2"/>
    </reaction>
</comment>
<name>A0A7V7BXR5_9BACT</name>
<dbReference type="Pfam" id="PF13382">
    <property type="entry name" value="Adenine_deam_C"/>
    <property type="match status" value="1"/>
</dbReference>
<dbReference type="Pfam" id="PF01979">
    <property type="entry name" value="Amidohydro_1"/>
    <property type="match status" value="1"/>
</dbReference>
<proteinExistence type="inferred from homology"/>
<feature type="domain" description="Adenine deaminase C-terminal" evidence="8">
    <location>
        <begin position="402"/>
        <end position="565"/>
    </location>
</feature>
<evidence type="ECO:0000256" key="3">
    <source>
        <dbReference type="ARBA" id="ARBA00022801"/>
    </source>
</evidence>
<comment type="caution">
    <text evidence="9">The sequence shown here is derived from an EMBL/GenBank/DDBJ whole genome shotgun (WGS) entry which is preliminary data.</text>
</comment>
<keyword evidence="3 6" id="KW-0378">Hydrolase</keyword>
<dbReference type="InterPro" id="IPR006679">
    <property type="entry name" value="Adenine_deam"/>
</dbReference>
<dbReference type="EMBL" id="DURU01000037">
    <property type="protein sequence ID" value="HHZ03840.1"/>
    <property type="molecule type" value="Genomic_DNA"/>
</dbReference>
<dbReference type="EC" id="3.5.4.2" evidence="2 6"/>
<dbReference type="GO" id="GO:0006146">
    <property type="term" value="P:adenine catabolic process"/>
    <property type="evidence" value="ECO:0007669"/>
    <property type="project" value="InterPro"/>
</dbReference>
<dbReference type="GO" id="GO:0000034">
    <property type="term" value="F:adenine deaminase activity"/>
    <property type="evidence" value="ECO:0007669"/>
    <property type="project" value="UniProtKB-UniRule"/>
</dbReference>
<sequence>MRIDCLLTDGEVFNVYLKKWITADVAILDGKILFVGDSSFIEFEPLKRISCRGGALIPGFIDIHMHIESSFLTPLNFARAVIAHGTTTIVSEPHEMANVLGVEGIKGMIEADEGAPIDIYYGIPSSVPSTNSELESTGGKIGLKEIEALLKTEPKKMICLGEVMNYTDLMQLRECRAMDFVRYMHEHYPFLAVEGHIPSIKGFELSKVLFTGVDSDHCMQSPEGLEDRLKMGMFVELQESSITVENMAVLRNQGCDGRFSLVTDDVPPDKLTKVGHLDFLMKLAVEKGLPFESAIIATTLSPAMRMGFRDRGAIAPGKIADIVFLRERSKDLPVTWVMKKGKIAYSSTNNLCTLDPLDKSFNDKFYRTINTLPIEEKLFRIEPPIKESYQRCRVIEKNPANTSTKEIFIDVPARGGELLWQEAGLNMVAVINRYGGDSYALGLVGGNVIRGGAFASSYAHDHHNLLVIGDNVRDMTTAANWVVKSQGGMVFVSEGETKACLHLPIGGLLSENCAHEVAQASAAVKDALLNHGFKSSNPIMSICTITLPVSPALKITDKGLVDTLKVQIVPLFV</sequence>
<dbReference type="SUPFAM" id="SSF51556">
    <property type="entry name" value="Metallo-dependent hydrolases"/>
    <property type="match status" value="1"/>
</dbReference>
<dbReference type="Gene3D" id="2.30.40.10">
    <property type="entry name" value="Urease, subunit C, domain 1"/>
    <property type="match status" value="1"/>
</dbReference>
<dbReference type="AlphaFoldDB" id="A0A7V7BXR5"/>
<dbReference type="InterPro" id="IPR006680">
    <property type="entry name" value="Amidohydro-rel"/>
</dbReference>
<dbReference type="InterPro" id="IPR026912">
    <property type="entry name" value="Adenine_deam_C"/>
</dbReference>
<dbReference type="Gene3D" id="3.20.20.140">
    <property type="entry name" value="Metal-dependent hydrolases"/>
    <property type="match status" value="1"/>
</dbReference>
<dbReference type="Proteomes" id="UP000525027">
    <property type="component" value="Unassembled WGS sequence"/>
</dbReference>
<gene>
    <name evidence="6" type="primary">ade</name>
    <name evidence="9" type="ORF">GX397_01955</name>
</gene>
<comment type="cofactor">
    <cofactor evidence="6">
        <name>Mn(2+)</name>
        <dbReference type="ChEBI" id="CHEBI:29035"/>
    </cofactor>
</comment>
<evidence type="ECO:0000256" key="5">
    <source>
        <dbReference type="ARBA" id="ARBA00047720"/>
    </source>
</evidence>
<evidence type="ECO:0000313" key="10">
    <source>
        <dbReference type="Proteomes" id="UP000525027"/>
    </source>
</evidence>
<reference evidence="9 10" key="1">
    <citation type="journal article" date="2020" name="Biotechnol. Biofuels">
        <title>New insights from the biogas microbiome by comprehensive genome-resolved metagenomics of nearly 1600 species originating from multiple anaerobic digesters.</title>
        <authorList>
            <person name="Campanaro S."/>
            <person name="Treu L."/>
            <person name="Rodriguez-R L.M."/>
            <person name="Kovalovszki A."/>
            <person name="Ziels R.M."/>
            <person name="Maus I."/>
            <person name="Zhu X."/>
            <person name="Kougias P.G."/>
            <person name="Basile A."/>
            <person name="Luo G."/>
            <person name="Schluter A."/>
            <person name="Konstantinidis K.T."/>
            <person name="Angelidaki I."/>
        </authorList>
    </citation>
    <scope>NUCLEOTIDE SEQUENCE [LARGE SCALE GENOMIC DNA]</scope>
    <source>
        <strain evidence="9">AS25fmACSIPFO_94</strain>
    </source>
</reference>
<dbReference type="HAMAP" id="MF_01518">
    <property type="entry name" value="Adenine_deamin"/>
    <property type="match status" value="1"/>
</dbReference>
<evidence type="ECO:0000259" key="7">
    <source>
        <dbReference type="Pfam" id="PF01979"/>
    </source>
</evidence>
<evidence type="ECO:0000256" key="6">
    <source>
        <dbReference type="HAMAP-Rule" id="MF_01518"/>
    </source>
</evidence>
<dbReference type="SUPFAM" id="SSF51338">
    <property type="entry name" value="Composite domain of metallo-dependent hydrolases"/>
    <property type="match status" value="1"/>
</dbReference>
<dbReference type="InterPro" id="IPR011059">
    <property type="entry name" value="Metal-dep_hydrolase_composite"/>
</dbReference>
<evidence type="ECO:0000256" key="1">
    <source>
        <dbReference type="ARBA" id="ARBA00006773"/>
    </source>
</evidence>
<evidence type="ECO:0000313" key="9">
    <source>
        <dbReference type="EMBL" id="HHZ03840.1"/>
    </source>
</evidence>
<dbReference type="RefSeq" id="WP_273002199.1">
    <property type="nucleotide sequence ID" value="NZ_DURU01000037.1"/>
</dbReference>
<comment type="similarity">
    <text evidence="1 6">Belongs to the metallo-dependent hydrolases superfamily. Adenine deaminase family.</text>
</comment>
<evidence type="ECO:0000256" key="4">
    <source>
        <dbReference type="ARBA" id="ARBA00023211"/>
    </source>
</evidence>